<dbReference type="Pfam" id="PF12079">
    <property type="entry name" value="DUF3558"/>
    <property type="match status" value="1"/>
</dbReference>
<dbReference type="Proteomes" id="UP000035034">
    <property type="component" value="Unassembled WGS sequence"/>
</dbReference>
<evidence type="ECO:0000313" key="2">
    <source>
        <dbReference type="Proteomes" id="UP000035034"/>
    </source>
</evidence>
<name>H0QY51_9ACTN</name>
<dbReference type="eggNOG" id="COG1188">
    <property type="taxonomic scope" value="Bacteria"/>
</dbReference>
<accession>H0QY51</accession>
<dbReference type="EMBL" id="BAEH01000038">
    <property type="protein sequence ID" value="GAB17752.1"/>
    <property type="molecule type" value="Genomic_DNA"/>
</dbReference>
<dbReference type="AlphaFoldDB" id="H0QY51"/>
<gene>
    <name evidence="1" type="ORF">GOEFS_038_00190</name>
</gene>
<dbReference type="STRING" id="1077974.GOEFS_038_00190"/>
<keyword evidence="2" id="KW-1185">Reference proteome</keyword>
<reference evidence="1 2" key="1">
    <citation type="submission" date="2011-12" db="EMBL/GenBank/DDBJ databases">
        <title>Whole genome shotgun sequence of Gordonia effusa NBRC 100432.</title>
        <authorList>
            <person name="Yoshida I."/>
            <person name="Takarada H."/>
            <person name="Hosoyama A."/>
            <person name="Tsuchikane K."/>
            <person name="Katsumata H."/>
            <person name="Yamazaki S."/>
            <person name="Fujita N."/>
        </authorList>
    </citation>
    <scope>NUCLEOTIDE SEQUENCE [LARGE SCALE GENOMIC DNA]</scope>
    <source>
        <strain evidence="1 2">NBRC 100432</strain>
    </source>
</reference>
<comment type="caution">
    <text evidence="1">The sequence shown here is derived from an EMBL/GenBank/DDBJ whole genome shotgun (WGS) entry which is preliminary data.</text>
</comment>
<organism evidence="1 2">
    <name type="scientific">Gordonia effusa NBRC 100432</name>
    <dbReference type="NCBI Taxonomy" id="1077974"/>
    <lineage>
        <taxon>Bacteria</taxon>
        <taxon>Bacillati</taxon>
        <taxon>Actinomycetota</taxon>
        <taxon>Actinomycetes</taxon>
        <taxon>Mycobacteriales</taxon>
        <taxon>Gordoniaceae</taxon>
        <taxon>Gordonia</taxon>
    </lineage>
</organism>
<protein>
    <recommendedName>
        <fullName evidence="3">DUF3558 domain-containing protein</fullName>
    </recommendedName>
</protein>
<dbReference type="InterPro" id="IPR024520">
    <property type="entry name" value="DUF3558"/>
</dbReference>
<evidence type="ECO:0008006" key="3">
    <source>
        <dbReference type="Google" id="ProtNLM"/>
    </source>
</evidence>
<evidence type="ECO:0000313" key="1">
    <source>
        <dbReference type="EMBL" id="GAB17752.1"/>
    </source>
</evidence>
<proteinExistence type="predicted"/>
<sequence length="157" mass="16999">MDGTAYPIGGGDTGQGNWQNSDRFEKHLLECNVLSETQIAKAVGGSFASRSFNGAICRWTVSGSNTTAVTFNWFEWGSMAVEQRTAKKLGYTTENIKIADTYTAFTQRDPKRPAMCGVTSKAPGRGVYTWWVEPRVASGDSCAAAIKLMTLVLRGSA</sequence>